<evidence type="ECO:0000256" key="3">
    <source>
        <dbReference type="HAMAP-Rule" id="MF_00003"/>
    </source>
</evidence>
<comment type="caution">
    <text evidence="5">The sequence shown here is derived from an EMBL/GenBank/DDBJ whole genome shotgun (WGS) entry which is preliminary data.</text>
</comment>
<dbReference type="HAMAP" id="MF_00003">
    <property type="entry name" value="RbfA"/>
    <property type="match status" value="1"/>
</dbReference>
<dbReference type="PANTHER" id="PTHR33515">
    <property type="entry name" value="RIBOSOME-BINDING FACTOR A, CHLOROPLASTIC-RELATED"/>
    <property type="match status" value="1"/>
</dbReference>
<comment type="function">
    <text evidence="3">One of several proteins that assist in the late maturation steps of the functional core of the 30S ribosomal subunit. Associates with free 30S ribosomal subunits (but not with 30S subunits that are part of 70S ribosomes or polysomes). Required for efficient processing of 16S rRNA. May interact with the 5'-terminal helix region of 16S rRNA.</text>
</comment>
<keyword evidence="6" id="KW-1185">Reference proteome</keyword>
<evidence type="ECO:0000256" key="1">
    <source>
        <dbReference type="ARBA" id="ARBA00022490"/>
    </source>
</evidence>
<evidence type="ECO:0000313" key="5">
    <source>
        <dbReference type="EMBL" id="MDR5693184.1"/>
    </source>
</evidence>
<gene>
    <name evidence="3 5" type="primary">rbfA</name>
    <name evidence="5" type="ORF">RH861_14005</name>
</gene>
<protein>
    <recommendedName>
        <fullName evidence="3">Ribosome-binding factor A</fullName>
    </recommendedName>
</protein>
<feature type="region of interest" description="Disordered" evidence="4">
    <location>
        <begin position="112"/>
        <end position="155"/>
    </location>
</feature>
<comment type="subcellular location">
    <subcellularLocation>
        <location evidence="3">Cytoplasm</location>
    </subcellularLocation>
</comment>
<keyword evidence="1 3" id="KW-0963">Cytoplasm</keyword>
<evidence type="ECO:0000256" key="4">
    <source>
        <dbReference type="SAM" id="MobiDB-lite"/>
    </source>
</evidence>
<dbReference type="SUPFAM" id="SSF89919">
    <property type="entry name" value="Ribosome-binding factor A, RbfA"/>
    <property type="match status" value="1"/>
</dbReference>
<keyword evidence="2 3" id="KW-0690">Ribosome biogenesis</keyword>
<dbReference type="PANTHER" id="PTHR33515:SF1">
    <property type="entry name" value="RIBOSOME-BINDING FACTOR A, CHLOROPLASTIC-RELATED"/>
    <property type="match status" value="1"/>
</dbReference>
<name>A0ABU1FN66_9MICO</name>
<dbReference type="InterPro" id="IPR015946">
    <property type="entry name" value="KH_dom-like_a/b"/>
</dbReference>
<proteinExistence type="inferred from homology"/>
<comment type="subunit">
    <text evidence="3">Monomer. Binds 30S ribosomal subunits, but not 50S ribosomal subunits or 70S ribosomes.</text>
</comment>
<evidence type="ECO:0000313" key="6">
    <source>
        <dbReference type="Proteomes" id="UP001260072"/>
    </source>
</evidence>
<dbReference type="EMBL" id="JAVKGS010000004">
    <property type="protein sequence ID" value="MDR5693184.1"/>
    <property type="molecule type" value="Genomic_DNA"/>
</dbReference>
<dbReference type="InterPro" id="IPR000238">
    <property type="entry name" value="RbfA"/>
</dbReference>
<comment type="similarity">
    <text evidence="3">Belongs to the RbfA family.</text>
</comment>
<dbReference type="Pfam" id="PF02033">
    <property type="entry name" value="RBFA"/>
    <property type="match status" value="1"/>
</dbReference>
<dbReference type="InterPro" id="IPR023799">
    <property type="entry name" value="RbfA_dom_sf"/>
</dbReference>
<evidence type="ECO:0000256" key="2">
    <source>
        <dbReference type="ARBA" id="ARBA00022517"/>
    </source>
</evidence>
<sequence>MADPQRARKLADRIKEIVAKRLDKGLRDPRLGFVTITDVRVTGDLQHASIFYTVYGTDEERRDSALALKAATGMLRSEVGRNITARLTPTLEFIADAIPENAEHIEELLREARQRDAETSTLAASAQYAGDPDPYLTPREAEERDEDDRDAPAAS</sequence>
<organism evidence="5 6">
    <name type="scientific">Agromyces indicus</name>
    <dbReference type="NCBI Taxonomy" id="758919"/>
    <lineage>
        <taxon>Bacteria</taxon>
        <taxon>Bacillati</taxon>
        <taxon>Actinomycetota</taxon>
        <taxon>Actinomycetes</taxon>
        <taxon>Micrococcales</taxon>
        <taxon>Microbacteriaceae</taxon>
        <taxon>Agromyces</taxon>
    </lineage>
</organism>
<dbReference type="Proteomes" id="UP001260072">
    <property type="component" value="Unassembled WGS sequence"/>
</dbReference>
<reference evidence="6" key="1">
    <citation type="submission" date="2023-07" db="EMBL/GenBank/DDBJ databases">
        <title>Description of three actinobacteria isolated from air of manufacturing shop in a pharmaceutical factory.</title>
        <authorList>
            <person name="Zhang D.-F."/>
        </authorList>
    </citation>
    <scope>NUCLEOTIDE SEQUENCE [LARGE SCALE GENOMIC DNA]</scope>
    <source>
        <strain evidence="6">CCTCC AB 2011122</strain>
    </source>
</reference>
<dbReference type="Gene3D" id="3.30.300.20">
    <property type="match status" value="1"/>
</dbReference>
<dbReference type="RefSeq" id="WP_067945915.1">
    <property type="nucleotide sequence ID" value="NZ_BAABBS010000003.1"/>
</dbReference>
<accession>A0ABU1FN66</accession>
<dbReference type="NCBIfam" id="TIGR00082">
    <property type="entry name" value="rbfA"/>
    <property type="match status" value="1"/>
</dbReference>